<sequence length="189" mass="19930">MSAAKNTVRIQRMCVAALLCAIAILIPMISPVKIQLGPMSFTLGSHVAIFIAMFISPAVALTVELGATLGFLLAGFPPVVVLRALSQVVFVAIGAFLLAKKPAVMKNGLSIFLFGLVMGVIHGVLEAVVVTAFWFSGMTMEGTFVSTVLGLVGVGTVVHSMVDYYLALLIWQPVSRAAKLPASFTFSKS</sequence>
<keyword evidence="1" id="KW-1133">Transmembrane helix</keyword>
<dbReference type="Proteomes" id="UP000032483">
    <property type="component" value="Unassembled WGS sequence"/>
</dbReference>
<accession>A0A0D8J1S3</accession>
<dbReference type="EMBL" id="WMZU01000004">
    <property type="protein sequence ID" value="MTS26486.1"/>
    <property type="molecule type" value="Genomic_DNA"/>
</dbReference>
<feature type="transmembrane region" description="Helical" evidence="1">
    <location>
        <begin position="147"/>
        <end position="171"/>
    </location>
</feature>
<reference evidence="3 6" key="3">
    <citation type="submission" date="2019-08" db="EMBL/GenBank/DDBJ databases">
        <title>In-depth cultivation of the pig gut microbiome towards novel bacterial diversity and tailored functional studies.</title>
        <authorList>
            <person name="Wylensek D."/>
            <person name="Hitch T.C.A."/>
            <person name="Clavel T."/>
        </authorList>
    </citation>
    <scope>NUCLEOTIDE SEQUENCE [LARGE SCALE GENOMIC DNA]</scope>
    <source>
        <strain evidence="3 6">WCA3-601-WT-6J</strain>
    </source>
</reference>
<name>A0A0D8J1S3_9FIRM</name>
<comment type="caution">
    <text evidence="2">The sequence shown here is derived from an EMBL/GenBank/DDBJ whole genome shotgun (WGS) entry which is preliminary data.</text>
</comment>
<reference evidence="4 7" key="2">
    <citation type="journal article" date="2019" name="Nat. Med.">
        <title>A library of human gut bacterial isolates paired with longitudinal multiomics data enables mechanistic microbiome research.</title>
        <authorList>
            <person name="Poyet M."/>
            <person name="Groussin M."/>
            <person name="Gibbons S.M."/>
            <person name="Avila-Pacheco J."/>
            <person name="Jiang X."/>
            <person name="Kearney S.M."/>
            <person name="Perrotta A.R."/>
            <person name="Berdy B."/>
            <person name="Zhao S."/>
            <person name="Lieberman T.D."/>
            <person name="Swanson P.K."/>
            <person name="Smith M."/>
            <person name="Roesemann S."/>
            <person name="Alexander J.E."/>
            <person name="Rich S.A."/>
            <person name="Livny J."/>
            <person name="Vlamakis H."/>
            <person name="Clish C."/>
            <person name="Bullock K."/>
            <person name="Deik A."/>
            <person name="Scott J."/>
            <person name="Pierce K.A."/>
            <person name="Xavier R.J."/>
            <person name="Alm E.J."/>
        </authorList>
    </citation>
    <scope>NUCLEOTIDE SEQUENCE [LARGE SCALE GENOMIC DNA]</scope>
    <source>
        <strain evidence="4 7">BIOML-A4</strain>
    </source>
</reference>
<dbReference type="EMBL" id="JXXK01000003">
    <property type="protein sequence ID" value="KJF40930.1"/>
    <property type="molecule type" value="Genomic_DNA"/>
</dbReference>
<evidence type="ECO:0000313" key="4">
    <source>
        <dbReference type="EMBL" id="MTS26486.1"/>
    </source>
</evidence>
<dbReference type="AlphaFoldDB" id="A0A0D8J1S3"/>
<feature type="transmembrane region" description="Helical" evidence="1">
    <location>
        <begin position="47"/>
        <end position="73"/>
    </location>
</feature>
<keyword evidence="1" id="KW-0812">Transmembrane</keyword>
<evidence type="ECO:0000313" key="7">
    <source>
        <dbReference type="Proteomes" id="UP000472755"/>
    </source>
</evidence>
<protein>
    <submittedName>
        <fullName evidence="2">Membrane protein</fullName>
    </submittedName>
</protein>
<evidence type="ECO:0000313" key="3">
    <source>
        <dbReference type="EMBL" id="MST92458.1"/>
    </source>
</evidence>
<evidence type="ECO:0000313" key="5">
    <source>
        <dbReference type="Proteomes" id="UP000032483"/>
    </source>
</evidence>
<dbReference type="PATRIC" id="fig|1550024.3.peg.821"/>
<reference evidence="2" key="1">
    <citation type="submission" date="2015-02" db="EMBL/GenBank/DDBJ databases">
        <title>A novel member of the family Ruminococcaceae isolated from human feces.</title>
        <authorList>
            <person name="Shkoporov A.N."/>
            <person name="Chaplin A.V."/>
            <person name="Motuzova O.V."/>
            <person name="Kafarskaia L.I."/>
            <person name="Khokhlova E.V."/>
            <person name="Efimov B.A."/>
        </authorList>
    </citation>
    <scope>NUCLEOTIDE SEQUENCE [LARGE SCALE GENOMIC DNA]</scope>
    <source>
        <strain evidence="2">585-1</strain>
    </source>
</reference>
<dbReference type="Proteomes" id="UP000431913">
    <property type="component" value="Unassembled WGS sequence"/>
</dbReference>
<dbReference type="Gene3D" id="1.10.1760.20">
    <property type="match status" value="1"/>
</dbReference>
<keyword evidence="5" id="KW-1185">Reference proteome</keyword>
<dbReference type="RefSeq" id="WP_050004603.1">
    <property type="nucleotide sequence ID" value="NZ_CAOJUJ010000013.1"/>
</dbReference>
<feature type="transmembrane region" description="Helical" evidence="1">
    <location>
        <begin position="111"/>
        <end position="135"/>
    </location>
</feature>
<dbReference type="EMBL" id="VUNJ01000011">
    <property type="protein sequence ID" value="MST92458.1"/>
    <property type="molecule type" value="Genomic_DNA"/>
</dbReference>
<gene>
    <name evidence="3" type="ORF">FYJ76_11045</name>
    <name evidence="4" type="ORF">GMD59_04195</name>
    <name evidence="2" type="ORF">TQ39_03670</name>
</gene>
<proteinExistence type="predicted"/>
<dbReference type="Proteomes" id="UP000472755">
    <property type="component" value="Unassembled WGS sequence"/>
</dbReference>
<feature type="transmembrane region" description="Helical" evidence="1">
    <location>
        <begin position="80"/>
        <end position="99"/>
    </location>
</feature>
<evidence type="ECO:0000313" key="2">
    <source>
        <dbReference type="EMBL" id="KJF40930.1"/>
    </source>
</evidence>
<dbReference type="GeneID" id="42855733"/>
<evidence type="ECO:0000313" key="6">
    <source>
        <dbReference type="Proteomes" id="UP000431913"/>
    </source>
</evidence>
<keyword evidence="1" id="KW-0472">Membrane</keyword>
<evidence type="ECO:0000256" key="1">
    <source>
        <dbReference type="SAM" id="Phobius"/>
    </source>
</evidence>
<organism evidence="2 5">
    <name type="scientific">Ruthenibacterium lactatiformans</name>
    <dbReference type="NCBI Taxonomy" id="1550024"/>
    <lineage>
        <taxon>Bacteria</taxon>
        <taxon>Bacillati</taxon>
        <taxon>Bacillota</taxon>
        <taxon>Clostridia</taxon>
        <taxon>Eubacteriales</taxon>
        <taxon>Oscillospiraceae</taxon>
        <taxon>Ruthenibacterium</taxon>
    </lineage>
</organism>